<keyword evidence="5 14" id="KW-0813">Transport</keyword>
<dbReference type="GO" id="GO:0032981">
    <property type="term" value="P:mitochondrial respiratory chain complex I assembly"/>
    <property type="evidence" value="ECO:0007669"/>
    <property type="project" value="Ensembl"/>
</dbReference>
<sequence>MSCRCFSSIFFCSFHYHYQQPTRIIRFDESKLPRDSVRLRSHRLENEGSSILAAIRPPILPFACSKMAAVSMSVALRPALLGRRAAAVVAVSVSKVPTRLFSTSTWRLVPDQTREKQLITVDEKLDITTLTGVPEEHIKTRKVRIFVPARNNMQSGVNNTKKWKMEFDTRERWENPLMGWASTADPLSNMVLTFSAKEDAVAFAEKNGWSYDVEERKVPKPKSKSYGANFSWNKRTRVSTK</sequence>
<dbReference type="Gene3D" id="3.30.160.190">
    <property type="entry name" value="atu1810 like domain"/>
    <property type="match status" value="1"/>
</dbReference>
<dbReference type="EMBL" id="AAGW02030770">
    <property type="status" value="NOT_ANNOTATED_CDS"/>
    <property type="molecule type" value="Genomic_DNA"/>
</dbReference>
<name>G1SE27_RABIT</name>
<reference evidence="16 17" key="1">
    <citation type="journal article" date="2011" name="Nature">
        <title>A high-resolution map of human evolutionary constraint using 29 mammals.</title>
        <authorList>
            <person name="Lindblad-Toh K."/>
            <person name="Garber M."/>
            <person name="Zuk O."/>
            <person name="Lin M.F."/>
            <person name="Parker B.J."/>
            <person name="Washietl S."/>
            <person name="Kheradpour P."/>
            <person name="Ernst J."/>
            <person name="Jordan G."/>
            <person name="Mauceli E."/>
            <person name="Ward L.D."/>
            <person name="Lowe C.B."/>
            <person name="Holloway A.K."/>
            <person name="Clamp M."/>
            <person name="Gnerre S."/>
            <person name="Alfoldi J."/>
            <person name="Beal K."/>
            <person name="Chang J."/>
            <person name="Clawson H."/>
            <person name="Cuff J."/>
            <person name="Di Palma F."/>
            <person name="Fitzgerald S."/>
            <person name="Flicek P."/>
            <person name="Guttman M."/>
            <person name="Hubisz M.J."/>
            <person name="Jaffe D.B."/>
            <person name="Jungreis I."/>
            <person name="Kent W.J."/>
            <person name="Kostka D."/>
            <person name="Lara M."/>
            <person name="Martins A.L."/>
            <person name="Massingham T."/>
            <person name="Moltke I."/>
            <person name="Raney B.J."/>
            <person name="Rasmussen M.D."/>
            <person name="Robinson J."/>
            <person name="Stark A."/>
            <person name="Vilella A.J."/>
            <person name="Wen J."/>
            <person name="Xie X."/>
            <person name="Zody M.C."/>
            <person name="Baldwin J."/>
            <person name="Bloom T."/>
            <person name="Chin C.W."/>
            <person name="Heiman D."/>
            <person name="Nicol R."/>
            <person name="Nusbaum C."/>
            <person name="Young S."/>
            <person name="Wilkinson J."/>
            <person name="Worley K.C."/>
            <person name="Kovar C.L."/>
            <person name="Muzny D.M."/>
            <person name="Gibbs R.A."/>
            <person name="Cree A."/>
            <person name="Dihn H.H."/>
            <person name="Fowler G."/>
            <person name="Jhangiani S."/>
            <person name="Joshi V."/>
            <person name="Lee S."/>
            <person name="Lewis L.R."/>
            <person name="Nazareth L.V."/>
            <person name="Okwuonu G."/>
            <person name="Santibanez J."/>
            <person name="Warren W.C."/>
            <person name="Mardis E.R."/>
            <person name="Weinstock G.M."/>
            <person name="Wilson R.K."/>
            <person name="Delehaunty K."/>
            <person name="Dooling D."/>
            <person name="Fronik C."/>
            <person name="Fulton L."/>
            <person name="Fulton B."/>
            <person name="Graves T."/>
            <person name="Minx P."/>
            <person name="Sodergren E."/>
            <person name="Birney E."/>
            <person name="Margulies E.H."/>
            <person name="Herrero J."/>
            <person name="Green E.D."/>
            <person name="Haussler D."/>
            <person name="Siepel A."/>
            <person name="Goldman N."/>
            <person name="Pollard K.S."/>
            <person name="Pedersen J.S."/>
            <person name="Lander E.S."/>
            <person name="Kellis M."/>
        </authorList>
    </citation>
    <scope>NUCLEOTIDE SEQUENCE [LARGE SCALE GENOMIC DNA]</scope>
    <source>
        <strain evidence="16 17">Thorbecke inbred</strain>
    </source>
</reference>
<keyword evidence="11 14" id="KW-0472">Membrane</keyword>
<comment type="similarity">
    <text evidence="3 14">Belongs to the complex I NDUFS4 subunit family.</text>
</comment>
<evidence type="ECO:0000256" key="5">
    <source>
        <dbReference type="ARBA" id="ARBA00022448"/>
    </source>
</evidence>
<dbReference type="InterPro" id="IPR006885">
    <property type="entry name" value="NADH_UbQ_FeS_4_mit-like"/>
</dbReference>
<dbReference type="PaxDb" id="9986-ENSOCUP00000000685"/>
<evidence type="ECO:0000256" key="6">
    <source>
        <dbReference type="ARBA" id="ARBA00022660"/>
    </source>
</evidence>
<evidence type="ECO:0000256" key="1">
    <source>
        <dbReference type="ARBA" id="ARBA00003195"/>
    </source>
</evidence>
<dbReference type="InParanoid" id="G1SE27"/>
<dbReference type="InterPro" id="IPR038532">
    <property type="entry name" value="NDUFS4-like_sf"/>
</dbReference>
<gene>
    <name evidence="16" type="primary">NDUFS4</name>
</gene>
<dbReference type="EMBL" id="AAGW02030769">
    <property type="status" value="NOT_ANNOTATED_CDS"/>
    <property type="molecule type" value="Genomic_DNA"/>
</dbReference>
<evidence type="ECO:0000256" key="15">
    <source>
        <dbReference type="SAM" id="MobiDB-lite"/>
    </source>
</evidence>
<dbReference type="AlphaFoldDB" id="G1SE27"/>
<dbReference type="GO" id="GO:0072593">
    <property type="term" value="P:reactive oxygen species metabolic process"/>
    <property type="evidence" value="ECO:0007669"/>
    <property type="project" value="Ensembl"/>
</dbReference>
<keyword evidence="8 14" id="KW-0809">Transit peptide</keyword>
<dbReference type="FunCoup" id="G1SE27">
    <property type="interactions" value="1122"/>
</dbReference>
<dbReference type="Bgee" id="ENSOCUG00000000790">
    <property type="expression patterns" value="Expressed in heart and 15 other cell types or tissues"/>
</dbReference>
<evidence type="ECO:0000313" key="16">
    <source>
        <dbReference type="Ensembl" id="ENSOCUP00000000685.3"/>
    </source>
</evidence>
<dbReference type="HOGENOM" id="CLU_077196_3_0_1"/>
<dbReference type="Pfam" id="PF04800">
    <property type="entry name" value="NDUS4"/>
    <property type="match status" value="1"/>
</dbReference>
<comment type="function">
    <text evidence="1 14">Accessory subunit of the mitochondrial membrane respiratory chain NADH dehydrogenase (Complex I), that is believed not to be involved in catalysis. Complex I functions in the transfer of electrons from NADH to the respiratory chain. The immediate electron acceptor for the enzyme is believed to be ubiquinone.</text>
</comment>
<keyword evidence="6 14" id="KW-0679">Respiratory chain</keyword>
<dbReference type="Ensembl" id="ENSOCUT00000000790.4">
    <property type="protein sequence ID" value="ENSOCUP00000000685.3"/>
    <property type="gene ID" value="ENSOCUG00000000790.4"/>
</dbReference>
<dbReference type="GO" id="GO:0051591">
    <property type="term" value="P:response to cAMP"/>
    <property type="evidence" value="ECO:0007669"/>
    <property type="project" value="Ensembl"/>
</dbReference>
<protein>
    <recommendedName>
        <fullName evidence="4 14">NADH dehydrogenase [ubiquinone] iron-sulfur protein 4, mitochondrial</fullName>
    </recommendedName>
    <alternativeName>
        <fullName evidence="13 14">Complex I-18 kDa</fullName>
    </alternativeName>
    <alternativeName>
        <fullName evidence="12 14">NADH-ubiquinone oxidoreductase 18 kDa subunit</fullName>
    </alternativeName>
</protein>
<evidence type="ECO:0000256" key="11">
    <source>
        <dbReference type="ARBA" id="ARBA00023136"/>
    </source>
</evidence>
<dbReference type="RefSeq" id="XP_008260420.2">
    <property type="nucleotide sequence ID" value="XM_008262198.3"/>
</dbReference>
<reference evidence="16" key="2">
    <citation type="submission" date="2025-08" db="UniProtKB">
        <authorList>
            <consortium name="Ensembl"/>
        </authorList>
    </citation>
    <scope>IDENTIFICATION</scope>
    <source>
        <strain evidence="16">Thorbecke</strain>
    </source>
</reference>
<dbReference type="FunFam" id="3.30.160.190:FF:000001">
    <property type="entry name" value="NADH-ubiquinone oxidoreductase 21 kDa subunit mitochondrial"/>
    <property type="match status" value="1"/>
</dbReference>
<dbReference type="PANTHER" id="PTHR12219:SF28">
    <property type="entry name" value="NADH DEHYDROGENASE [UBIQUINONE] IRON-SULFUR PROTEIN 4, MITOCHONDRIAL"/>
    <property type="match status" value="1"/>
</dbReference>
<evidence type="ECO:0000256" key="10">
    <source>
        <dbReference type="ARBA" id="ARBA00023128"/>
    </source>
</evidence>
<reference evidence="16" key="3">
    <citation type="submission" date="2025-09" db="UniProtKB">
        <authorList>
            <consortium name="Ensembl"/>
        </authorList>
    </citation>
    <scope>IDENTIFICATION</scope>
    <source>
        <strain evidence="16">Thorbecke</strain>
    </source>
</reference>
<dbReference type="GO" id="GO:0008137">
    <property type="term" value="F:NADH dehydrogenase (ubiquinone) activity"/>
    <property type="evidence" value="ECO:0007669"/>
    <property type="project" value="Ensembl"/>
</dbReference>
<accession>G1SE27</accession>
<dbReference type="STRING" id="9986.ENSOCUP00000000685"/>
<dbReference type="Proteomes" id="UP000001811">
    <property type="component" value="Chromosome 11"/>
</dbReference>
<dbReference type="CTD" id="4724"/>
<keyword evidence="9 14" id="KW-0249">Electron transport</keyword>
<organism evidence="16 17">
    <name type="scientific">Oryctolagus cuniculus</name>
    <name type="common">Rabbit</name>
    <dbReference type="NCBI Taxonomy" id="9986"/>
    <lineage>
        <taxon>Eukaryota</taxon>
        <taxon>Metazoa</taxon>
        <taxon>Chordata</taxon>
        <taxon>Craniata</taxon>
        <taxon>Vertebrata</taxon>
        <taxon>Euteleostomi</taxon>
        <taxon>Mammalia</taxon>
        <taxon>Eutheria</taxon>
        <taxon>Euarchontoglires</taxon>
        <taxon>Glires</taxon>
        <taxon>Lagomorpha</taxon>
        <taxon>Leporidae</taxon>
        <taxon>Oryctolagus</taxon>
    </lineage>
</organism>
<evidence type="ECO:0000256" key="2">
    <source>
        <dbReference type="ARBA" id="ARBA00004443"/>
    </source>
</evidence>
<keyword evidence="10 14" id="KW-0496">Mitochondrion</keyword>
<dbReference type="SMR" id="G1SE27"/>
<dbReference type="GO" id="GO:0005743">
    <property type="term" value="C:mitochondrial inner membrane"/>
    <property type="evidence" value="ECO:0007669"/>
    <property type="project" value="UniProtKB-SubCell"/>
</dbReference>
<dbReference type="OrthoDB" id="3089at2759"/>
<evidence type="ECO:0000256" key="3">
    <source>
        <dbReference type="ARBA" id="ARBA00005882"/>
    </source>
</evidence>
<evidence type="ECO:0000256" key="9">
    <source>
        <dbReference type="ARBA" id="ARBA00022982"/>
    </source>
</evidence>
<dbReference type="GeneTree" id="ENSGT00390000013835"/>
<comment type="subcellular location">
    <subcellularLocation>
        <location evidence="2 14">Mitochondrion inner membrane</location>
        <topology evidence="2 14">Peripheral membrane protein</topology>
        <orientation evidence="2 14">Matrix side</orientation>
    </subcellularLocation>
</comment>
<dbReference type="GO" id="GO:0007420">
    <property type="term" value="P:brain development"/>
    <property type="evidence" value="ECO:0007669"/>
    <property type="project" value="Ensembl"/>
</dbReference>
<dbReference type="eggNOG" id="KOG3389">
    <property type="taxonomic scope" value="Eukaryota"/>
</dbReference>
<comment type="subunit">
    <text evidence="14">This is a component of the iron-sulfur (IP) fragment of the enzyme.</text>
</comment>
<evidence type="ECO:0000256" key="4">
    <source>
        <dbReference type="ARBA" id="ARBA00015796"/>
    </source>
</evidence>
<proteinExistence type="inferred from homology"/>
<evidence type="ECO:0000256" key="8">
    <source>
        <dbReference type="ARBA" id="ARBA00022946"/>
    </source>
</evidence>
<evidence type="ECO:0000256" key="14">
    <source>
        <dbReference type="RuleBase" id="RU367010"/>
    </source>
</evidence>
<evidence type="ECO:0000256" key="7">
    <source>
        <dbReference type="ARBA" id="ARBA00022792"/>
    </source>
</evidence>
<dbReference type="GO" id="GO:0022900">
    <property type="term" value="P:electron transport chain"/>
    <property type="evidence" value="ECO:0007669"/>
    <property type="project" value="InterPro"/>
</dbReference>
<feature type="region of interest" description="Disordered" evidence="15">
    <location>
        <begin position="215"/>
        <end position="241"/>
    </location>
</feature>
<dbReference type="KEGG" id="ocu:100344233"/>
<keyword evidence="7 14" id="KW-0999">Mitochondrion inner membrane</keyword>
<evidence type="ECO:0000256" key="13">
    <source>
        <dbReference type="ARBA" id="ARBA00032105"/>
    </source>
</evidence>
<dbReference type="PANTHER" id="PTHR12219">
    <property type="entry name" value="NADH-UBIQUINONE OXIDOREDUCTASE"/>
    <property type="match status" value="1"/>
</dbReference>
<dbReference type="GeneID" id="100344233"/>
<evidence type="ECO:0000313" key="17">
    <source>
        <dbReference type="Proteomes" id="UP000001811"/>
    </source>
</evidence>
<dbReference type="GO" id="GO:0045271">
    <property type="term" value="C:respiratory chain complex I"/>
    <property type="evidence" value="ECO:0007669"/>
    <property type="project" value="Ensembl"/>
</dbReference>
<keyword evidence="17" id="KW-1185">Reference proteome</keyword>
<evidence type="ECO:0000256" key="12">
    <source>
        <dbReference type="ARBA" id="ARBA00029642"/>
    </source>
</evidence>